<dbReference type="Proteomes" id="UP001592528">
    <property type="component" value="Unassembled WGS sequence"/>
</dbReference>
<dbReference type="PANTHER" id="PTHR43240">
    <property type="entry name" value="1,4-DIHYDROXY-2-NAPHTHOYL-COA THIOESTERASE 1"/>
    <property type="match status" value="1"/>
</dbReference>
<evidence type="ECO:0000313" key="3">
    <source>
        <dbReference type="EMBL" id="MFC1401161.1"/>
    </source>
</evidence>
<dbReference type="CDD" id="cd03443">
    <property type="entry name" value="PaaI_thioesterase"/>
    <property type="match status" value="1"/>
</dbReference>
<dbReference type="EMBL" id="JBHEZZ010000003">
    <property type="protein sequence ID" value="MFC1401161.1"/>
    <property type="molecule type" value="Genomic_DNA"/>
</dbReference>
<proteinExistence type="predicted"/>
<dbReference type="InterPro" id="IPR003736">
    <property type="entry name" value="PAAI_dom"/>
</dbReference>
<evidence type="ECO:0000259" key="2">
    <source>
        <dbReference type="Pfam" id="PF03061"/>
    </source>
</evidence>
<name>A0ABV6UIA1_9ACTN</name>
<accession>A0ABV6UIA1</accession>
<reference evidence="3 4" key="1">
    <citation type="submission" date="2024-09" db="EMBL/GenBank/DDBJ databases">
        <authorList>
            <person name="Lee S.D."/>
        </authorList>
    </citation>
    <scope>NUCLEOTIDE SEQUENCE [LARGE SCALE GENOMIC DNA]</scope>
    <source>
        <strain evidence="3 4">N1-5</strain>
    </source>
</reference>
<comment type="caution">
    <text evidence="3">The sequence shown here is derived from an EMBL/GenBank/DDBJ whole genome shotgun (WGS) entry which is preliminary data.</text>
</comment>
<gene>
    <name evidence="3" type="ORF">ACEZDJ_07665</name>
</gene>
<dbReference type="RefSeq" id="WP_030256955.1">
    <property type="nucleotide sequence ID" value="NZ_JBHEZZ010000003.1"/>
</dbReference>
<dbReference type="Pfam" id="PF03061">
    <property type="entry name" value="4HBT"/>
    <property type="match status" value="1"/>
</dbReference>
<dbReference type="InterPro" id="IPR029069">
    <property type="entry name" value="HotDog_dom_sf"/>
</dbReference>
<dbReference type="SUPFAM" id="SSF54637">
    <property type="entry name" value="Thioesterase/thiol ester dehydrase-isomerase"/>
    <property type="match status" value="1"/>
</dbReference>
<feature type="domain" description="Thioesterase" evidence="2">
    <location>
        <begin position="85"/>
        <end position="163"/>
    </location>
</feature>
<dbReference type="GO" id="GO:0016787">
    <property type="term" value="F:hydrolase activity"/>
    <property type="evidence" value="ECO:0007669"/>
    <property type="project" value="UniProtKB-KW"/>
</dbReference>
<sequence>MTDTGTEQAQTSQTVRERAYSWSDPMETAGIAAGLSGMEFFEAMAKGLVPPPPILNTLDFDGVSFEEGRVEFRLTPKEFHYNPIGSVHGGVFATLLDSACGCAVHTRLPVGVFYTSLDLSVKFLRPVSVATGTITAVGSVVHLGRRTALAEARLLDAAGKVCATATSSCLIMRPGD</sequence>
<evidence type="ECO:0000313" key="4">
    <source>
        <dbReference type="Proteomes" id="UP001592528"/>
    </source>
</evidence>
<protein>
    <submittedName>
        <fullName evidence="3">PaaI family thioesterase</fullName>
        <ecNumber evidence="3">3.1.2.-</ecNumber>
    </submittedName>
</protein>
<dbReference type="InterPro" id="IPR006683">
    <property type="entry name" value="Thioestr_dom"/>
</dbReference>
<dbReference type="Gene3D" id="3.10.129.10">
    <property type="entry name" value="Hotdog Thioesterase"/>
    <property type="match status" value="1"/>
</dbReference>
<dbReference type="NCBIfam" id="TIGR00369">
    <property type="entry name" value="unchar_dom_1"/>
    <property type="match status" value="1"/>
</dbReference>
<keyword evidence="1 3" id="KW-0378">Hydrolase</keyword>
<keyword evidence="4" id="KW-1185">Reference proteome</keyword>
<dbReference type="PANTHER" id="PTHR43240:SF1">
    <property type="entry name" value="BLR5584 PROTEIN"/>
    <property type="match status" value="1"/>
</dbReference>
<evidence type="ECO:0000256" key="1">
    <source>
        <dbReference type="ARBA" id="ARBA00022801"/>
    </source>
</evidence>
<organism evidence="3 4">
    <name type="scientific">Streptacidiphilus cavernicola</name>
    <dbReference type="NCBI Taxonomy" id="3342716"/>
    <lineage>
        <taxon>Bacteria</taxon>
        <taxon>Bacillati</taxon>
        <taxon>Actinomycetota</taxon>
        <taxon>Actinomycetes</taxon>
        <taxon>Kitasatosporales</taxon>
        <taxon>Streptomycetaceae</taxon>
        <taxon>Streptacidiphilus</taxon>
    </lineage>
</organism>
<dbReference type="EC" id="3.1.2.-" evidence="3"/>